<dbReference type="RefSeq" id="WP_046772845.1">
    <property type="nucleotide sequence ID" value="NZ_LBMC01000078.1"/>
</dbReference>
<name>A0A1H2LA06_9ACTN</name>
<evidence type="ECO:0000313" key="2">
    <source>
        <dbReference type="EMBL" id="SDU77749.1"/>
    </source>
</evidence>
<feature type="signal peptide" evidence="1">
    <location>
        <begin position="1"/>
        <end position="22"/>
    </location>
</feature>
<dbReference type="EMBL" id="LT629791">
    <property type="protein sequence ID" value="SDU77749.1"/>
    <property type="molecule type" value="Genomic_DNA"/>
</dbReference>
<evidence type="ECO:0008006" key="4">
    <source>
        <dbReference type="Google" id="ProtNLM"/>
    </source>
</evidence>
<dbReference type="AlphaFoldDB" id="A0A1H2LA06"/>
<keyword evidence="3" id="KW-1185">Reference proteome</keyword>
<evidence type="ECO:0000256" key="1">
    <source>
        <dbReference type="SAM" id="SignalP"/>
    </source>
</evidence>
<evidence type="ECO:0000313" key="3">
    <source>
        <dbReference type="Proteomes" id="UP000182977"/>
    </source>
</evidence>
<dbReference type="InterPro" id="IPR023296">
    <property type="entry name" value="Glyco_hydro_beta-prop_sf"/>
</dbReference>
<dbReference type="Proteomes" id="UP000182977">
    <property type="component" value="Chromosome I"/>
</dbReference>
<keyword evidence="1" id="KW-0732">Signal</keyword>
<proteinExistence type="predicted"/>
<dbReference type="Gene3D" id="2.115.10.20">
    <property type="entry name" value="Glycosyl hydrolase domain, family 43"/>
    <property type="match status" value="1"/>
</dbReference>
<organism evidence="2 3">
    <name type="scientific">Jiangella alkaliphila</name>
    <dbReference type="NCBI Taxonomy" id="419479"/>
    <lineage>
        <taxon>Bacteria</taxon>
        <taxon>Bacillati</taxon>
        <taxon>Actinomycetota</taxon>
        <taxon>Actinomycetes</taxon>
        <taxon>Jiangellales</taxon>
        <taxon>Jiangellaceae</taxon>
        <taxon>Jiangella</taxon>
    </lineage>
</organism>
<reference evidence="3" key="1">
    <citation type="submission" date="2016-10" db="EMBL/GenBank/DDBJ databases">
        <authorList>
            <person name="Varghese N."/>
            <person name="Submissions S."/>
        </authorList>
    </citation>
    <scope>NUCLEOTIDE SEQUENCE [LARGE SCALE GENOMIC DNA]</scope>
    <source>
        <strain evidence="3">DSM 45079</strain>
    </source>
</reference>
<feature type="chain" id="PRO_5038860226" description="Glycosyl hydrolases family 43" evidence="1">
    <location>
        <begin position="23"/>
        <end position="402"/>
    </location>
</feature>
<gene>
    <name evidence="2" type="ORF">SAMN04488563_5620</name>
</gene>
<dbReference type="OrthoDB" id="7042075at2"/>
<protein>
    <recommendedName>
        <fullName evidence="4">Glycosyl hydrolases family 43</fullName>
    </recommendedName>
</protein>
<accession>A0A1H2LA06</accession>
<dbReference type="SUPFAM" id="SSF75005">
    <property type="entry name" value="Arabinanase/levansucrase/invertase"/>
    <property type="match status" value="1"/>
</dbReference>
<sequence length="402" mass="43648">MLLFQLAASVAVAAATTTSAPAPEPTPAPAPPVLGIVGEQQTFHDSALAPCPSGPVHIDSPPRAFTDSDGVVHLIVAGPNGPTYQWTGSPDDFASHPTTAQLDCDMVMDGYVGDNDPAAFDQKMFAQALYYRAPYVYAYGHQDYFGTRTAEPGCHRSGVVDGLPYCWYSAVSVWKARVSTSSTELAFHRARATPQHVAIFPNIAYPGHDQTPKAGWIGYGSPSNMIAGRDAQGRPDGTYYLFAYTSTGGGGQPKGVCLFRSTDPTRVNSWRAWTGTGFTQHLRDPYRFSNQPCTVVNPSVFRSAVRTVVYHPESRHYIAFVTDSQGVKYATSRDLLTWNEPQLLSADQISGYPSVFDWDGGTGPGANFDLFTDGGRGYLYFRTSVAWGHTQINRLGLDVTNY</sequence>